<dbReference type="AlphaFoldDB" id="A0A8H6YB93"/>
<feature type="region of interest" description="Disordered" evidence="2">
    <location>
        <begin position="356"/>
        <end position="426"/>
    </location>
</feature>
<dbReference type="Proteomes" id="UP000620124">
    <property type="component" value="Unassembled WGS sequence"/>
</dbReference>
<dbReference type="OrthoDB" id="515401at2759"/>
<feature type="region of interest" description="Disordered" evidence="2">
    <location>
        <begin position="59"/>
        <end position="215"/>
    </location>
</feature>
<accession>A0A8H6YB93</accession>
<dbReference type="SUPFAM" id="SSF57716">
    <property type="entry name" value="Glucocorticoid receptor-like (DNA-binding domain)"/>
    <property type="match status" value="1"/>
</dbReference>
<dbReference type="GO" id="GO:0008270">
    <property type="term" value="F:zinc ion binding"/>
    <property type="evidence" value="ECO:0007669"/>
    <property type="project" value="UniProtKB-KW"/>
</dbReference>
<keyword evidence="1" id="KW-0479">Metal-binding</keyword>
<dbReference type="PROSITE" id="PS50114">
    <property type="entry name" value="GATA_ZN_FINGER_2"/>
    <property type="match status" value="1"/>
</dbReference>
<evidence type="ECO:0000259" key="3">
    <source>
        <dbReference type="PROSITE" id="PS50114"/>
    </source>
</evidence>
<evidence type="ECO:0000313" key="5">
    <source>
        <dbReference type="Proteomes" id="UP000620124"/>
    </source>
</evidence>
<keyword evidence="5" id="KW-1185">Reference proteome</keyword>
<dbReference type="SMART" id="SM00401">
    <property type="entry name" value="ZnF_GATA"/>
    <property type="match status" value="1"/>
</dbReference>
<feature type="compositionally biased region" description="Low complexity" evidence="2">
    <location>
        <begin position="108"/>
        <end position="117"/>
    </location>
</feature>
<feature type="compositionally biased region" description="Pro residues" evidence="2">
    <location>
        <begin position="118"/>
        <end position="137"/>
    </location>
</feature>
<feature type="compositionally biased region" description="Low complexity" evidence="2">
    <location>
        <begin position="187"/>
        <end position="215"/>
    </location>
</feature>
<dbReference type="GO" id="GO:0006355">
    <property type="term" value="P:regulation of DNA-templated transcription"/>
    <property type="evidence" value="ECO:0007669"/>
    <property type="project" value="InterPro"/>
</dbReference>
<evidence type="ECO:0000256" key="1">
    <source>
        <dbReference type="PROSITE-ProRule" id="PRU00094"/>
    </source>
</evidence>
<feature type="compositionally biased region" description="Basic and acidic residues" evidence="2">
    <location>
        <begin position="243"/>
        <end position="256"/>
    </location>
</feature>
<feature type="domain" description="GATA-type" evidence="3">
    <location>
        <begin position="316"/>
        <end position="378"/>
    </location>
</feature>
<organism evidence="4 5">
    <name type="scientific">Mycena venus</name>
    <dbReference type="NCBI Taxonomy" id="2733690"/>
    <lineage>
        <taxon>Eukaryota</taxon>
        <taxon>Fungi</taxon>
        <taxon>Dikarya</taxon>
        <taxon>Basidiomycota</taxon>
        <taxon>Agaricomycotina</taxon>
        <taxon>Agaricomycetes</taxon>
        <taxon>Agaricomycetidae</taxon>
        <taxon>Agaricales</taxon>
        <taxon>Marasmiineae</taxon>
        <taxon>Mycenaceae</taxon>
        <taxon>Mycena</taxon>
    </lineage>
</organism>
<feature type="compositionally biased region" description="Polar residues" evidence="2">
    <location>
        <begin position="371"/>
        <end position="391"/>
    </location>
</feature>
<feature type="compositionally biased region" description="Low complexity" evidence="2">
    <location>
        <begin position="165"/>
        <end position="179"/>
    </location>
</feature>
<feature type="compositionally biased region" description="Basic and acidic residues" evidence="2">
    <location>
        <begin position="413"/>
        <end position="426"/>
    </location>
</feature>
<gene>
    <name evidence="4" type="ORF">MVEN_00909600</name>
</gene>
<keyword evidence="1" id="KW-0862">Zinc</keyword>
<dbReference type="Pfam" id="PF00320">
    <property type="entry name" value="GATA"/>
    <property type="match status" value="1"/>
</dbReference>
<dbReference type="Gene3D" id="3.30.50.10">
    <property type="entry name" value="Erythroid Transcription Factor GATA-1, subunit A"/>
    <property type="match status" value="1"/>
</dbReference>
<keyword evidence="1" id="KW-0863">Zinc-finger</keyword>
<evidence type="ECO:0000313" key="4">
    <source>
        <dbReference type="EMBL" id="KAF7355814.1"/>
    </source>
</evidence>
<feature type="region of interest" description="Disordered" evidence="2">
    <location>
        <begin position="227"/>
        <end position="267"/>
    </location>
</feature>
<sequence>MAADPMNAVPDGDKASCCKLLQAGSACVWQCVWWERGFFRRLISRHRQSRDVPDGWVLGEHQQIRRPQERRVHQPSFSDPPALASDARDSNLDPSLYTPDSPADDKSSPTVSSSTTVPCPPASSPSPRIPTPRPPAPSSKQRRSPYERPRGGASPPPIATLPTHSGSPSPSAVSSLDRSNVSTPPVGSISASGAGRRSPPGPPQHQQGAPQQQQHYSAYEMPRGYTGGYMYAPPPPPPAQYHPHPDDRSHPAHYGDHPPAQYAPQPFPIAHGGYVPYPLPGTILSAPMAPPQGGGPGGGSVIQVVHTDDAATKLSDRVRRRCFNCCTTDTSTWRRSNLSPGKVLCNKCGLFERTHSRPRPEQFPHKRGPLASSTLRSRSPQQTQATYQASPQCPPPGFLGFTLPPVSPSSYREVLESENPRNDLERQAPFNPEVIDMDECPIALSLCEVSETTVGGPKLEGGQTTVVDVASQNDGTTQQIPESGDPSQTLPLSSPMALEEVPGTRLDTANISTFIIWSPKSAPLRL</sequence>
<name>A0A8H6YB93_9AGAR</name>
<dbReference type="CDD" id="cd00202">
    <property type="entry name" value="ZnF_GATA"/>
    <property type="match status" value="1"/>
</dbReference>
<dbReference type="InterPro" id="IPR013088">
    <property type="entry name" value="Znf_NHR/GATA"/>
</dbReference>
<feature type="compositionally biased region" description="Basic and acidic residues" evidence="2">
    <location>
        <begin position="62"/>
        <end position="72"/>
    </location>
</feature>
<dbReference type="InterPro" id="IPR000679">
    <property type="entry name" value="Znf_GATA"/>
</dbReference>
<proteinExistence type="predicted"/>
<evidence type="ECO:0000256" key="2">
    <source>
        <dbReference type="SAM" id="MobiDB-lite"/>
    </source>
</evidence>
<dbReference type="EMBL" id="JACAZI010000007">
    <property type="protein sequence ID" value="KAF7355814.1"/>
    <property type="molecule type" value="Genomic_DNA"/>
</dbReference>
<dbReference type="GO" id="GO:0043565">
    <property type="term" value="F:sequence-specific DNA binding"/>
    <property type="evidence" value="ECO:0007669"/>
    <property type="project" value="InterPro"/>
</dbReference>
<comment type="caution">
    <text evidence="4">The sequence shown here is derived from an EMBL/GenBank/DDBJ whole genome shotgun (WGS) entry which is preliminary data.</text>
</comment>
<reference evidence="4" key="1">
    <citation type="submission" date="2020-05" db="EMBL/GenBank/DDBJ databases">
        <title>Mycena genomes resolve the evolution of fungal bioluminescence.</title>
        <authorList>
            <person name="Tsai I.J."/>
        </authorList>
    </citation>
    <scope>NUCLEOTIDE SEQUENCE</scope>
    <source>
        <strain evidence="4">CCC161011</strain>
    </source>
</reference>
<protein>
    <submittedName>
        <fullName evidence="4">GATA type zinc finger protein asd-4</fullName>
    </submittedName>
</protein>